<dbReference type="Gene3D" id="3.40.640.10">
    <property type="entry name" value="Type I PLP-dependent aspartate aminotransferase-like (Major domain)"/>
    <property type="match status" value="1"/>
</dbReference>
<organism evidence="7 8">
    <name type="scientific">Pedobacter cryoconitis</name>
    <dbReference type="NCBI Taxonomy" id="188932"/>
    <lineage>
        <taxon>Bacteria</taxon>
        <taxon>Pseudomonadati</taxon>
        <taxon>Bacteroidota</taxon>
        <taxon>Sphingobacteriia</taxon>
        <taxon>Sphingobacteriales</taxon>
        <taxon>Sphingobacteriaceae</taxon>
        <taxon>Pedobacter</taxon>
    </lineage>
</organism>
<dbReference type="InterPro" id="IPR015424">
    <property type="entry name" value="PyrdxlP-dep_Trfase"/>
</dbReference>
<dbReference type="InterPro" id="IPR015422">
    <property type="entry name" value="PyrdxlP-dep_Trfase_small"/>
</dbReference>
<comment type="caution">
    <text evidence="7">The sequence shown here is derived from an EMBL/GenBank/DDBJ whole genome shotgun (WGS) entry which is preliminary data.</text>
</comment>
<evidence type="ECO:0000313" key="7">
    <source>
        <dbReference type="EMBL" id="MBB5635101.1"/>
    </source>
</evidence>
<dbReference type="PROSITE" id="PS00600">
    <property type="entry name" value="AA_TRANSFER_CLASS_3"/>
    <property type="match status" value="1"/>
</dbReference>
<comment type="similarity">
    <text evidence="2 6">Belongs to the class-III pyridoxal-phosphate-dependent aminotransferase family.</text>
</comment>
<reference evidence="7 8" key="1">
    <citation type="submission" date="2020-08" db="EMBL/GenBank/DDBJ databases">
        <title>Genomic Encyclopedia of Type Strains, Phase IV (KMG-V): Genome sequencing to study the core and pangenomes of soil and plant-associated prokaryotes.</title>
        <authorList>
            <person name="Whitman W."/>
        </authorList>
    </citation>
    <scope>NUCLEOTIDE SEQUENCE [LARGE SCALE GENOMIC DNA]</scope>
    <source>
        <strain evidence="7 8">S3M1</strain>
    </source>
</reference>
<dbReference type="PIRSF" id="PIRSF000521">
    <property type="entry name" value="Transaminase_4ab_Lys_Orn"/>
    <property type="match status" value="1"/>
</dbReference>
<dbReference type="GO" id="GO:0045303">
    <property type="term" value="F:diaminobutyrate-2-oxoglutarate transaminase activity"/>
    <property type="evidence" value="ECO:0007669"/>
    <property type="project" value="UniProtKB-EC"/>
</dbReference>
<dbReference type="InterPro" id="IPR004637">
    <property type="entry name" value="Dat"/>
</dbReference>
<sequence length="420" mass="46975">MLEESNVNYYARRFPKVFNYAKGDIVFDQNGDEYLDFFSGAGTLNYGHNNPKLKEAAISFLNEDRILHCLDMDSVIKKEFIEKFDLLLAKRNLPYKLQFPGPTGTNAVEAAIKLARKVTKRRHIVSFTNSFHGMTATSYALSASKAESLQHAISQDILFFPYCDFENGIVDSMAFLEKMILTPGTGYQLPAAVILETIQAEGGVKIASVEWLKQLRAFTEKNNIILIVDDIQVGCGRTGHFFSFERAGIVPDIVLLSKSISGLGLPLSLLLLKPELDIWNPGEYNGTFRANNLALCTAKKALDYWMDDKLENEVKAKSQIIHNYLQTVEEMPDVVNIRGIGLIWGIEFIDGDTADRISKELFEQKLIIETCGNDGQVLKLLSPLTISEENLVKGLQQIIDVIKADSSYNTVLKDEVISSL</sequence>
<gene>
    <name evidence="7" type="ORF">HDE68_000986</name>
</gene>
<comment type="cofactor">
    <cofactor evidence="1">
        <name>pyridoxal 5'-phosphate</name>
        <dbReference type="ChEBI" id="CHEBI:597326"/>
    </cofactor>
</comment>
<accession>A0A7W8ZJB2</accession>
<evidence type="ECO:0000256" key="4">
    <source>
        <dbReference type="ARBA" id="ARBA00022679"/>
    </source>
</evidence>
<dbReference type="InterPro" id="IPR005814">
    <property type="entry name" value="Aminotrans_3"/>
</dbReference>
<dbReference type="Proteomes" id="UP000537204">
    <property type="component" value="Unassembled WGS sequence"/>
</dbReference>
<proteinExistence type="inferred from homology"/>
<evidence type="ECO:0000313" key="8">
    <source>
        <dbReference type="Proteomes" id="UP000537204"/>
    </source>
</evidence>
<evidence type="ECO:0000256" key="5">
    <source>
        <dbReference type="ARBA" id="ARBA00022898"/>
    </source>
</evidence>
<evidence type="ECO:0000256" key="1">
    <source>
        <dbReference type="ARBA" id="ARBA00001933"/>
    </source>
</evidence>
<dbReference type="NCBIfam" id="NF006733">
    <property type="entry name" value="PRK09264.1"/>
    <property type="match status" value="1"/>
</dbReference>
<dbReference type="PANTHER" id="PTHR43552">
    <property type="entry name" value="DIAMINOBUTYRATE--2-OXOGLUTARATE AMINOTRANSFERASE"/>
    <property type="match status" value="1"/>
</dbReference>
<protein>
    <submittedName>
        <fullName evidence="7">Diaminobutyrate-2-oxoglutarate transaminase</fullName>
        <ecNumber evidence="7">2.6.1.76</ecNumber>
    </submittedName>
</protein>
<dbReference type="AlphaFoldDB" id="A0A7W8ZJB2"/>
<dbReference type="GO" id="GO:0030170">
    <property type="term" value="F:pyridoxal phosphate binding"/>
    <property type="evidence" value="ECO:0007669"/>
    <property type="project" value="InterPro"/>
</dbReference>
<evidence type="ECO:0000256" key="3">
    <source>
        <dbReference type="ARBA" id="ARBA00022576"/>
    </source>
</evidence>
<dbReference type="InterPro" id="IPR049704">
    <property type="entry name" value="Aminotrans_3_PPA_site"/>
</dbReference>
<evidence type="ECO:0000256" key="6">
    <source>
        <dbReference type="RuleBase" id="RU003560"/>
    </source>
</evidence>
<dbReference type="NCBIfam" id="TIGR00709">
    <property type="entry name" value="dat"/>
    <property type="match status" value="1"/>
</dbReference>
<keyword evidence="5 6" id="KW-0663">Pyridoxal phosphate</keyword>
<keyword evidence="4 7" id="KW-0808">Transferase</keyword>
<evidence type="ECO:0000256" key="2">
    <source>
        <dbReference type="ARBA" id="ARBA00008954"/>
    </source>
</evidence>
<dbReference type="EMBL" id="JACHCE010000001">
    <property type="protein sequence ID" value="MBB5635101.1"/>
    <property type="molecule type" value="Genomic_DNA"/>
</dbReference>
<dbReference type="Gene3D" id="3.90.1150.10">
    <property type="entry name" value="Aspartate Aminotransferase, domain 1"/>
    <property type="match status" value="1"/>
</dbReference>
<dbReference type="EC" id="2.6.1.76" evidence="7"/>
<dbReference type="Pfam" id="PF00202">
    <property type="entry name" value="Aminotran_3"/>
    <property type="match status" value="1"/>
</dbReference>
<name>A0A7W8ZJB2_9SPHI</name>
<keyword evidence="3 7" id="KW-0032">Aminotransferase</keyword>
<dbReference type="CDD" id="cd00610">
    <property type="entry name" value="OAT_like"/>
    <property type="match status" value="1"/>
</dbReference>
<dbReference type="RefSeq" id="WP_183879450.1">
    <property type="nucleotide sequence ID" value="NZ_JACHCD010000002.1"/>
</dbReference>
<dbReference type="SUPFAM" id="SSF53383">
    <property type="entry name" value="PLP-dependent transferases"/>
    <property type="match status" value="1"/>
</dbReference>
<dbReference type="PANTHER" id="PTHR43552:SF2">
    <property type="entry name" value="DIAMINOBUTYRATE--2-OXOGLUTARATE TRANSAMINASE"/>
    <property type="match status" value="1"/>
</dbReference>
<dbReference type="InterPro" id="IPR015421">
    <property type="entry name" value="PyrdxlP-dep_Trfase_major"/>
</dbReference>